<evidence type="ECO:0000256" key="9">
    <source>
        <dbReference type="SAM" id="MobiDB-lite"/>
    </source>
</evidence>
<dbReference type="FunFam" id="3.40.50.300:FF:000079">
    <property type="entry name" value="probable ATP-dependent RNA helicase DDX17"/>
    <property type="match status" value="1"/>
</dbReference>
<evidence type="ECO:0000256" key="6">
    <source>
        <dbReference type="ARBA" id="ARBA00022884"/>
    </source>
</evidence>
<dbReference type="CDD" id="cd17966">
    <property type="entry name" value="DEADc_DDX5_DDX17"/>
    <property type="match status" value="1"/>
</dbReference>
<feature type="domain" description="Helicase ATP-binding" evidence="10">
    <location>
        <begin position="221"/>
        <end position="396"/>
    </location>
</feature>
<keyword evidence="3 8" id="KW-0378">Hydrolase</keyword>
<protein>
    <recommendedName>
        <fullName evidence="1">RNA helicase</fullName>
        <ecNumber evidence="1">3.6.4.13</ecNumber>
    </recommendedName>
</protein>
<dbReference type="Proteomes" id="UP000327013">
    <property type="component" value="Chromosome 8"/>
</dbReference>
<feature type="region of interest" description="Disordered" evidence="9">
    <location>
        <begin position="88"/>
        <end position="127"/>
    </location>
</feature>
<dbReference type="PROSITE" id="PS00039">
    <property type="entry name" value="DEAD_ATP_HELICASE"/>
    <property type="match status" value="1"/>
</dbReference>
<sequence length="612" mass="66398">MNHYDNRYADPSSYRERRSDLIGPPPPVGPPAIGGYGRGGPVPYGGPPPAYGRGGGSAPPAGAGNFNGYPPFEPPVGRFDIGRGGGRTANGHVGVGDRRVGSVGRGGAGGRGFDLGRGGGRLGTSRDGGVRRDLDNIALPKQDFGNLVHFEKNFYVETPSVRAMSEHEAVAYRTRREIMVEGHDIPKPIRMFHEANFPDYCLEVIAKLGFVEPTAIQAQGWPMALKGRDLIGIAETGSGKTLAYLLPALVHVSAQPRLGHGEGPIVLVLAPTRELAVQIQEEAVKFASRANIRSTCIYGGAPKGPQIRDLKRGVEIVIATPGRLIDMLEAQHTNLRRVTYLVLDEADRMLDMGFEPQIRKIVAQIRPDRQTLYWSATWPREVETLARQFLRNAYKVIIGSPYLKANQSIAQVVEVVTEVEKYNRLIKLLKEAMDGSRILIFMETKKGCDQVTRQLRIDGWPALSIHGDKSQAERDWVLAEFKTGRSPIMTATDVAARGLDVKDIKCVINYDFPSSLEDYVHRIGRTGRAGAKGTAFTFLTHSNAKFARDLVKILQEAGQVVSPALSALARSAGSALGGSGGNFRTRGRGGGYGNRALISGSNVIPLGGRRPW</sequence>
<evidence type="ECO:0000256" key="2">
    <source>
        <dbReference type="ARBA" id="ARBA00022741"/>
    </source>
</evidence>
<evidence type="ECO:0000256" key="5">
    <source>
        <dbReference type="ARBA" id="ARBA00022840"/>
    </source>
</evidence>
<accession>A0A5N6RQX9</accession>
<evidence type="ECO:0000256" key="7">
    <source>
        <dbReference type="PROSITE-ProRule" id="PRU00552"/>
    </source>
</evidence>
<dbReference type="GO" id="GO:0016787">
    <property type="term" value="F:hydrolase activity"/>
    <property type="evidence" value="ECO:0007669"/>
    <property type="project" value="UniProtKB-KW"/>
</dbReference>
<reference evidence="13 14" key="1">
    <citation type="submission" date="2019-06" db="EMBL/GenBank/DDBJ databases">
        <title>A chromosomal-level reference genome of Carpinus fangiana (Coryloideae, Betulaceae).</title>
        <authorList>
            <person name="Yang X."/>
            <person name="Wang Z."/>
            <person name="Zhang L."/>
            <person name="Hao G."/>
            <person name="Liu J."/>
            <person name="Yang Y."/>
        </authorList>
    </citation>
    <scope>NUCLEOTIDE SEQUENCE [LARGE SCALE GENOMIC DNA]</scope>
    <source>
        <strain evidence="13">Cfa_2016G</strain>
        <tissue evidence="13">Leaf</tissue>
    </source>
</reference>
<proteinExistence type="inferred from homology"/>
<dbReference type="SUPFAM" id="SSF52540">
    <property type="entry name" value="P-loop containing nucleoside triphosphate hydrolases"/>
    <property type="match status" value="1"/>
</dbReference>
<evidence type="ECO:0000259" key="12">
    <source>
        <dbReference type="PROSITE" id="PS51195"/>
    </source>
</evidence>
<dbReference type="InterPro" id="IPR000629">
    <property type="entry name" value="RNA-helicase_DEAD-box_CS"/>
</dbReference>
<dbReference type="PANTHER" id="PTHR47958">
    <property type="entry name" value="ATP-DEPENDENT RNA HELICASE DBP3"/>
    <property type="match status" value="1"/>
</dbReference>
<feature type="compositionally biased region" description="Gly residues" evidence="9">
    <location>
        <begin position="103"/>
        <end position="122"/>
    </location>
</feature>
<dbReference type="PROSITE" id="PS51192">
    <property type="entry name" value="HELICASE_ATP_BIND_1"/>
    <property type="match status" value="1"/>
</dbReference>
<dbReference type="SMART" id="SM00487">
    <property type="entry name" value="DEXDc"/>
    <property type="match status" value="1"/>
</dbReference>
<feature type="domain" description="Helicase C-terminal" evidence="11">
    <location>
        <begin position="424"/>
        <end position="569"/>
    </location>
</feature>
<dbReference type="InterPro" id="IPR027417">
    <property type="entry name" value="P-loop_NTPase"/>
</dbReference>
<gene>
    <name evidence="13" type="ORF">FH972_019205</name>
</gene>
<evidence type="ECO:0000259" key="11">
    <source>
        <dbReference type="PROSITE" id="PS51194"/>
    </source>
</evidence>
<dbReference type="InterPro" id="IPR011545">
    <property type="entry name" value="DEAD/DEAH_box_helicase_dom"/>
</dbReference>
<dbReference type="InterPro" id="IPR014001">
    <property type="entry name" value="Helicase_ATP-bd"/>
</dbReference>
<keyword evidence="14" id="KW-1185">Reference proteome</keyword>
<dbReference type="AlphaFoldDB" id="A0A5N6RQX9"/>
<feature type="region of interest" description="Disordered" evidence="9">
    <location>
        <begin position="1"/>
        <end position="59"/>
    </location>
</feature>
<feature type="domain" description="DEAD-box RNA helicase Q" evidence="12">
    <location>
        <begin position="190"/>
        <end position="218"/>
    </location>
</feature>
<keyword evidence="2 8" id="KW-0547">Nucleotide-binding</keyword>
<evidence type="ECO:0000256" key="3">
    <source>
        <dbReference type="ARBA" id="ARBA00022801"/>
    </source>
</evidence>
<feature type="short sequence motif" description="Q motif" evidence="7">
    <location>
        <begin position="190"/>
        <end position="218"/>
    </location>
</feature>
<evidence type="ECO:0000256" key="8">
    <source>
        <dbReference type="RuleBase" id="RU000492"/>
    </source>
</evidence>
<dbReference type="FunFam" id="3.40.50.300:FF:000008">
    <property type="entry name" value="ATP-dependent RNA helicase RhlB"/>
    <property type="match status" value="1"/>
</dbReference>
<evidence type="ECO:0000256" key="1">
    <source>
        <dbReference type="ARBA" id="ARBA00012552"/>
    </source>
</evidence>
<dbReference type="PROSITE" id="PS51195">
    <property type="entry name" value="Q_MOTIF"/>
    <property type="match status" value="1"/>
</dbReference>
<dbReference type="EC" id="3.6.4.13" evidence="1"/>
<feature type="compositionally biased region" description="Gly residues" evidence="9">
    <location>
        <begin position="32"/>
        <end position="43"/>
    </location>
</feature>
<dbReference type="InterPro" id="IPR014014">
    <property type="entry name" value="RNA_helicase_DEAD_Q_motif"/>
</dbReference>
<dbReference type="CDD" id="cd18787">
    <property type="entry name" value="SF2_C_DEAD"/>
    <property type="match status" value="1"/>
</dbReference>
<evidence type="ECO:0000259" key="10">
    <source>
        <dbReference type="PROSITE" id="PS51192"/>
    </source>
</evidence>
<dbReference type="Pfam" id="PF00271">
    <property type="entry name" value="Helicase_C"/>
    <property type="match status" value="1"/>
</dbReference>
<feature type="compositionally biased region" description="Basic and acidic residues" evidence="9">
    <location>
        <begin position="1"/>
        <end position="20"/>
    </location>
</feature>
<keyword evidence="5 8" id="KW-0067">ATP-binding</keyword>
<dbReference type="GO" id="GO:0003724">
    <property type="term" value="F:RNA helicase activity"/>
    <property type="evidence" value="ECO:0007669"/>
    <property type="project" value="UniProtKB-EC"/>
</dbReference>
<dbReference type="Pfam" id="PF00270">
    <property type="entry name" value="DEAD"/>
    <property type="match status" value="1"/>
</dbReference>
<dbReference type="GO" id="GO:0005524">
    <property type="term" value="F:ATP binding"/>
    <property type="evidence" value="ECO:0007669"/>
    <property type="project" value="UniProtKB-KW"/>
</dbReference>
<dbReference type="Gene3D" id="3.40.50.300">
    <property type="entry name" value="P-loop containing nucleotide triphosphate hydrolases"/>
    <property type="match status" value="2"/>
</dbReference>
<dbReference type="PROSITE" id="PS51194">
    <property type="entry name" value="HELICASE_CTER"/>
    <property type="match status" value="1"/>
</dbReference>
<dbReference type="GO" id="GO:0003723">
    <property type="term" value="F:RNA binding"/>
    <property type="evidence" value="ECO:0007669"/>
    <property type="project" value="UniProtKB-KW"/>
</dbReference>
<dbReference type="InterPro" id="IPR001650">
    <property type="entry name" value="Helicase_C-like"/>
</dbReference>
<comment type="similarity">
    <text evidence="8">Belongs to the DEAD box helicase family.</text>
</comment>
<evidence type="ECO:0000256" key="4">
    <source>
        <dbReference type="ARBA" id="ARBA00022806"/>
    </source>
</evidence>
<evidence type="ECO:0000313" key="14">
    <source>
        <dbReference type="Proteomes" id="UP000327013"/>
    </source>
</evidence>
<keyword evidence="4 8" id="KW-0347">Helicase</keyword>
<name>A0A5N6RQX9_9ROSI</name>
<keyword evidence="6" id="KW-0694">RNA-binding</keyword>
<dbReference type="SMART" id="SM00490">
    <property type="entry name" value="HELICc"/>
    <property type="match status" value="1"/>
</dbReference>
<organism evidence="13 14">
    <name type="scientific">Carpinus fangiana</name>
    <dbReference type="NCBI Taxonomy" id="176857"/>
    <lineage>
        <taxon>Eukaryota</taxon>
        <taxon>Viridiplantae</taxon>
        <taxon>Streptophyta</taxon>
        <taxon>Embryophyta</taxon>
        <taxon>Tracheophyta</taxon>
        <taxon>Spermatophyta</taxon>
        <taxon>Magnoliopsida</taxon>
        <taxon>eudicotyledons</taxon>
        <taxon>Gunneridae</taxon>
        <taxon>Pentapetalae</taxon>
        <taxon>rosids</taxon>
        <taxon>fabids</taxon>
        <taxon>Fagales</taxon>
        <taxon>Betulaceae</taxon>
        <taxon>Carpinus</taxon>
    </lineage>
</organism>
<evidence type="ECO:0000313" key="13">
    <source>
        <dbReference type="EMBL" id="KAE8124307.1"/>
    </source>
</evidence>
<dbReference type="OrthoDB" id="196131at2759"/>
<dbReference type="EMBL" id="CM017328">
    <property type="protein sequence ID" value="KAE8124307.1"/>
    <property type="molecule type" value="Genomic_DNA"/>
</dbReference>